<feature type="domain" description="Hemerythrin-like" evidence="5">
    <location>
        <begin position="84"/>
        <end position="153"/>
    </location>
</feature>
<keyword evidence="2" id="KW-0963">Cytoplasm</keyword>
<dbReference type="CDD" id="cd12108">
    <property type="entry name" value="Hr-like"/>
    <property type="match status" value="1"/>
</dbReference>
<name>A0A0F9SRK3_9ZZZZ</name>
<dbReference type="EMBL" id="LAZR01000379">
    <property type="protein sequence ID" value="KKN71630.1"/>
    <property type="molecule type" value="Genomic_DNA"/>
</dbReference>
<dbReference type="Pfam" id="PF01814">
    <property type="entry name" value="Hemerythrin"/>
    <property type="match status" value="1"/>
</dbReference>
<accession>A0A0F9SRK3</accession>
<evidence type="ECO:0000259" key="5">
    <source>
        <dbReference type="Pfam" id="PF01814"/>
    </source>
</evidence>
<dbReference type="GO" id="GO:0005737">
    <property type="term" value="C:cytoplasm"/>
    <property type="evidence" value="ECO:0007669"/>
    <property type="project" value="UniProtKB-SubCell"/>
</dbReference>
<gene>
    <name evidence="6" type="ORF">LCGC14_0418580</name>
</gene>
<dbReference type="GO" id="GO:0046872">
    <property type="term" value="F:metal ion binding"/>
    <property type="evidence" value="ECO:0007669"/>
    <property type="project" value="UniProtKB-KW"/>
</dbReference>
<dbReference type="InterPro" id="IPR012312">
    <property type="entry name" value="Hemerythrin-like"/>
</dbReference>
<evidence type="ECO:0000256" key="4">
    <source>
        <dbReference type="ARBA" id="ARBA00023004"/>
    </source>
</evidence>
<dbReference type="SUPFAM" id="SSF140683">
    <property type="entry name" value="SP0561-like"/>
    <property type="match status" value="1"/>
</dbReference>
<dbReference type="PANTHER" id="PTHR36438:SF1">
    <property type="entry name" value="IRON-SULFUR CLUSTER REPAIR PROTEIN YTFE"/>
    <property type="match status" value="1"/>
</dbReference>
<proteinExistence type="predicted"/>
<dbReference type="InterPro" id="IPR019903">
    <property type="entry name" value="RIC_family"/>
</dbReference>
<sequence>MSVKETIDIHEILRKYPQARSVLARFGVAPGQRTTLAVAASEKHIPVNLLLAALEEIGNAPPARDDVLTDWAVADTNELIDYIERQHHTYLRRELPHLEHLLKRVMKTHRRRYGTMLGALQATLASLRIEIEEHLRVEEQILFPRVRDIEHHRRNGGSPLQVGGTFVDVVAMDQMKYEHELVDAALTEIRKLTSNYRPPEEACERFAALYVGLATLATKLREHVDLENTFLWPANVRGLTRTQNNLLQDTVGSVYSAQNICPRTHQPCTAGSYAQCNCFWDCIAEEIGLKRPE</sequence>
<keyword evidence="4" id="KW-0408">Iron</keyword>
<evidence type="ECO:0000256" key="3">
    <source>
        <dbReference type="ARBA" id="ARBA00022723"/>
    </source>
</evidence>
<protein>
    <recommendedName>
        <fullName evidence="5">Hemerythrin-like domain-containing protein</fullName>
    </recommendedName>
</protein>
<comment type="caution">
    <text evidence="6">The sequence shown here is derived from an EMBL/GenBank/DDBJ whole genome shotgun (WGS) entry which is preliminary data.</text>
</comment>
<reference evidence="6" key="1">
    <citation type="journal article" date="2015" name="Nature">
        <title>Complex archaea that bridge the gap between prokaryotes and eukaryotes.</title>
        <authorList>
            <person name="Spang A."/>
            <person name="Saw J.H."/>
            <person name="Jorgensen S.L."/>
            <person name="Zaremba-Niedzwiedzka K."/>
            <person name="Martijn J."/>
            <person name="Lind A.E."/>
            <person name="van Eijk R."/>
            <person name="Schleper C."/>
            <person name="Guy L."/>
            <person name="Ettema T.J."/>
        </authorList>
    </citation>
    <scope>NUCLEOTIDE SEQUENCE</scope>
</reference>
<evidence type="ECO:0000256" key="1">
    <source>
        <dbReference type="ARBA" id="ARBA00004496"/>
    </source>
</evidence>
<dbReference type="AlphaFoldDB" id="A0A0F9SRK3"/>
<evidence type="ECO:0000313" key="6">
    <source>
        <dbReference type="EMBL" id="KKN71630.1"/>
    </source>
</evidence>
<organism evidence="6">
    <name type="scientific">marine sediment metagenome</name>
    <dbReference type="NCBI Taxonomy" id="412755"/>
    <lineage>
        <taxon>unclassified sequences</taxon>
        <taxon>metagenomes</taxon>
        <taxon>ecological metagenomes</taxon>
    </lineage>
</organism>
<dbReference type="Gene3D" id="1.10.3910.10">
    <property type="entry name" value="SP0561-like"/>
    <property type="match status" value="1"/>
</dbReference>
<dbReference type="Gene3D" id="1.20.120.520">
    <property type="entry name" value="nmb1532 protein domain like"/>
    <property type="match status" value="1"/>
</dbReference>
<dbReference type="InterPro" id="IPR038062">
    <property type="entry name" value="ScdA-like_N_sf"/>
</dbReference>
<comment type="subcellular location">
    <subcellularLocation>
        <location evidence="1">Cytoplasm</location>
    </subcellularLocation>
</comment>
<evidence type="ECO:0000256" key="2">
    <source>
        <dbReference type="ARBA" id="ARBA00022490"/>
    </source>
</evidence>
<keyword evidence="3" id="KW-0479">Metal-binding</keyword>
<dbReference type="PANTHER" id="PTHR36438">
    <property type="entry name" value="IRON-SULFUR CLUSTER REPAIR PROTEIN YTFE"/>
    <property type="match status" value="1"/>
</dbReference>